<dbReference type="RefSeq" id="XP_004333899.1">
    <property type="nucleotide sequence ID" value="XM_004333851.1"/>
</dbReference>
<dbReference type="Pfam" id="PF02403">
    <property type="entry name" value="Seryl_tRNA_N"/>
    <property type="match status" value="1"/>
</dbReference>
<keyword evidence="3 12" id="KW-0436">Ligase</keyword>
<feature type="binding site" evidence="9">
    <location>
        <position position="393"/>
    </location>
    <ligand>
        <name>L-serine</name>
        <dbReference type="ChEBI" id="CHEBI:33384"/>
    </ligand>
</feature>
<dbReference type="GO" id="GO:0005524">
    <property type="term" value="F:ATP binding"/>
    <property type="evidence" value="ECO:0007669"/>
    <property type="project" value="UniProtKB-KW"/>
</dbReference>
<keyword evidence="6" id="KW-0648">Protein biosynthesis</keyword>
<dbReference type="PRINTS" id="PR00981">
    <property type="entry name" value="TRNASYNTHSER"/>
</dbReference>
<accession>L8GI72</accession>
<evidence type="ECO:0000259" key="11">
    <source>
        <dbReference type="PROSITE" id="PS50862"/>
    </source>
</evidence>
<dbReference type="SUPFAM" id="SSF46589">
    <property type="entry name" value="tRNA-binding arm"/>
    <property type="match status" value="1"/>
</dbReference>
<organism evidence="12 13">
    <name type="scientific">Acanthamoeba castellanii (strain ATCC 30010 / Neff)</name>
    <dbReference type="NCBI Taxonomy" id="1257118"/>
    <lineage>
        <taxon>Eukaryota</taxon>
        <taxon>Amoebozoa</taxon>
        <taxon>Discosea</taxon>
        <taxon>Longamoebia</taxon>
        <taxon>Centramoebida</taxon>
        <taxon>Acanthamoebidae</taxon>
        <taxon>Acanthamoeba</taxon>
    </lineage>
</organism>
<dbReference type="VEuPathDB" id="AmoebaDB:ACA1_274400"/>
<feature type="binding site" evidence="10">
    <location>
        <begin position="287"/>
        <end position="290"/>
    </location>
    <ligand>
        <name>ATP</name>
        <dbReference type="ChEBI" id="CHEBI:30616"/>
    </ligand>
</feature>
<feature type="binding site" evidence="9">
    <location>
        <position position="271"/>
    </location>
    <ligand>
        <name>L-serine</name>
        <dbReference type="ChEBI" id="CHEBI:33384"/>
    </ligand>
</feature>
<dbReference type="FunFam" id="3.30.930.10:FF:000026">
    <property type="entry name" value="Seryl-tRNA synthetase, cytoplasmic"/>
    <property type="match status" value="1"/>
</dbReference>
<dbReference type="Pfam" id="PF00587">
    <property type="entry name" value="tRNA-synt_2b"/>
    <property type="match status" value="1"/>
</dbReference>
<dbReference type="NCBIfam" id="TIGR00414">
    <property type="entry name" value="serS"/>
    <property type="match status" value="1"/>
</dbReference>
<dbReference type="InterPro" id="IPR015866">
    <property type="entry name" value="Ser-tRNA-synth_1_N"/>
</dbReference>
<evidence type="ECO:0000256" key="2">
    <source>
        <dbReference type="ARBA" id="ARBA00012840"/>
    </source>
</evidence>
<dbReference type="SUPFAM" id="SSF55681">
    <property type="entry name" value="Class II aaRS and biotin synthetases"/>
    <property type="match status" value="1"/>
</dbReference>
<evidence type="ECO:0000256" key="8">
    <source>
        <dbReference type="ARBA" id="ARBA00031113"/>
    </source>
</evidence>
<dbReference type="PROSITE" id="PS50862">
    <property type="entry name" value="AA_TRNA_LIGASE_II"/>
    <property type="match status" value="1"/>
</dbReference>
<dbReference type="InterPro" id="IPR010978">
    <property type="entry name" value="tRNA-bd_arm"/>
</dbReference>
<dbReference type="InterPro" id="IPR006195">
    <property type="entry name" value="aa-tRNA-synth_II"/>
</dbReference>
<evidence type="ECO:0000313" key="13">
    <source>
        <dbReference type="Proteomes" id="UP000011083"/>
    </source>
</evidence>
<reference evidence="12 13" key="1">
    <citation type="journal article" date="2013" name="Genome Biol.">
        <title>Genome of Acanthamoeba castellanii highlights extensive lateral gene transfer and early evolution of tyrosine kinase signaling.</title>
        <authorList>
            <person name="Clarke M."/>
            <person name="Lohan A.J."/>
            <person name="Liu B."/>
            <person name="Lagkouvardos I."/>
            <person name="Roy S."/>
            <person name="Zafar N."/>
            <person name="Bertelli C."/>
            <person name="Schilde C."/>
            <person name="Kianianmomeni A."/>
            <person name="Burglin T.R."/>
            <person name="Frech C."/>
            <person name="Turcotte B."/>
            <person name="Kopec K.O."/>
            <person name="Synnott J.M."/>
            <person name="Choo C."/>
            <person name="Paponov I."/>
            <person name="Finkler A."/>
            <person name="Soon Heng Tan C."/>
            <person name="Hutchins A.P."/>
            <person name="Weinmeier T."/>
            <person name="Rattei T."/>
            <person name="Chu J.S."/>
            <person name="Gimenez G."/>
            <person name="Irimia M."/>
            <person name="Rigden D.J."/>
            <person name="Fitzpatrick D.A."/>
            <person name="Lorenzo-Morales J."/>
            <person name="Bateman A."/>
            <person name="Chiu C.H."/>
            <person name="Tang P."/>
            <person name="Hegemann P."/>
            <person name="Fromm H."/>
            <person name="Raoult D."/>
            <person name="Greub G."/>
            <person name="Miranda-Saavedra D."/>
            <person name="Chen N."/>
            <person name="Nash P."/>
            <person name="Ginger M.L."/>
            <person name="Horn M."/>
            <person name="Schaap P."/>
            <person name="Caler L."/>
            <person name="Loftus B."/>
        </authorList>
    </citation>
    <scope>NUCLEOTIDE SEQUENCE [LARGE SCALE GENOMIC DNA]</scope>
    <source>
        <strain evidence="12 13">Neff</strain>
    </source>
</reference>
<feature type="domain" description="Aminoacyl-transfer RNA synthetases class-II family profile" evidence="11">
    <location>
        <begin position="177"/>
        <end position="419"/>
    </location>
</feature>
<dbReference type="InterPro" id="IPR002314">
    <property type="entry name" value="aa-tRNA-synt_IIb"/>
</dbReference>
<feature type="site" description="Important for serine binding" evidence="9">
    <location>
        <position position="395"/>
    </location>
</feature>
<feature type="binding site" evidence="10">
    <location>
        <begin position="271"/>
        <end position="273"/>
    </location>
    <ligand>
        <name>ATP</name>
        <dbReference type="ChEBI" id="CHEBI:30616"/>
    </ligand>
</feature>
<dbReference type="Gene3D" id="3.30.930.10">
    <property type="entry name" value="Bira Bifunctional Protein, Domain 2"/>
    <property type="match status" value="1"/>
</dbReference>
<sequence length="459" mass="52268">MVLDINLFRKEKGGNPELIKESQRRRFKPVEIVDEIIALDEEWRKLQFQVDEVKKAQRNLSKEIGALYKAKKTEEADAMKPKMADLKKAEEDTENACKVIKEQLDKKLNLIGNLVHESVPVSKDETHNAVVTEWGEFKFNEAARRHHHELLWMIDGYEPDRGVKVAGHRAYFLKGVGVRLNQALIAYGTDFLMKKGYTALATPFFMNKEVMARTAQLEEFDEALYTVIGEKGDEKYLIATSEQPISAFHAEEWLEPKDLPIRYAGTSSCFRKEAGAHGKDTWGIFRVHQFEKIEQFCLTEPEKSWEEHENMVKTAEAFYQSLELPYHVVAIVSGELNNAAAKKLDLEAWFPAFGEFRELVSASNCTDYQSRSLEVRCGSRKQGGEKKYVHMLNATLCATTRTICCILENYQTPEGVAVPKVLQPYLGGLEFIPFVKEAPKKHEEAVKGKEKAEKKAAGQ</sequence>
<dbReference type="EC" id="6.1.1.11" evidence="2"/>
<keyword evidence="4" id="KW-0547">Nucleotide-binding</keyword>
<feature type="binding site" evidence="9">
    <location>
        <position position="240"/>
    </location>
    <ligand>
        <name>L-serine</name>
        <dbReference type="ChEBI" id="CHEBI:33384"/>
    </ligand>
</feature>
<dbReference type="CDD" id="cd00770">
    <property type="entry name" value="SerRS_core"/>
    <property type="match status" value="1"/>
</dbReference>
<dbReference type="PANTHER" id="PTHR11778">
    <property type="entry name" value="SERYL-TRNA SYNTHETASE"/>
    <property type="match status" value="1"/>
</dbReference>
<evidence type="ECO:0000256" key="4">
    <source>
        <dbReference type="ARBA" id="ARBA00022741"/>
    </source>
</evidence>
<dbReference type="Gene3D" id="1.10.287.40">
    <property type="entry name" value="Serine-tRNA synthetase, tRNA binding domain"/>
    <property type="match status" value="1"/>
</dbReference>
<dbReference type="KEGG" id="acan:ACA1_274400"/>
<feature type="binding site" evidence="9">
    <location>
        <position position="294"/>
    </location>
    <ligand>
        <name>L-serine</name>
        <dbReference type="ChEBI" id="CHEBI:33384"/>
    </ligand>
</feature>
<protein>
    <recommendedName>
        <fullName evidence="2">serine--tRNA ligase</fullName>
        <ecNumber evidence="2">6.1.1.11</ecNumber>
    </recommendedName>
    <alternativeName>
        <fullName evidence="8">Seryl-tRNA synthetase</fullName>
    </alternativeName>
</protein>
<proteinExistence type="inferred from homology"/>
<evidence type="ECO:0000313" key="12">
    <source>
        <dbReference type="EMBL" id="ELR11886.1"/>
    </source>
</evidence>
<dbReference type="GeneID" id="14912365"/>
<feature type="binding site" evidence="10">
    <location>
        <begin position="358"/>
        <end position="361"/>
    </location>
    <ligand>
        <name>ATP</name>
        <dbReference type="ChEBI" id="CHEBI:30616"/>
    </ligand>
</feature>
<evidence type="ECO:0000256" key="3">
    <source>
        <dbReference type="ARBA" id="ARBA00022598"/>
    </source>
</evidence>
<dbReference type="AlphaFoldDB" id="L8GI72"/>
<evidence type="ECO:0000256" key="9">
    <source>
        <dbReference type="PIRSR" id="PIRSR001529-1"/>
    </source>
</evidence>
<dbReference type="EMBL" id="KB008146">
    <property type="protein sequence ID" value="ELR11886.1"/>
    <property type="molecule type" value="Genomic_DNA"/>
</dbReference>
<evidence type="ECO:0000256" key="10">
    <source>
        <dbReference type="PIRSR" id="PIRSR001529-2"/>
    </source>
</evidence>
<dbReference type="InterPro" id="IPR042103">
    <property type="entry name" value="SerRS_1_N_sf"/>
</dbReference>
<dbReference type="InterPro" id="IPR002317">
    <property type="entry name" value="Ser-tRNA-ligase_type_1"/>
</dbReference>
<name>L8GI72_ACACF</name>
<keyword evidence="5 10" id="KW-0067">ATP-binding</keyword>
<dbReference type="STRING" id="1257118.L8GI72"/>
<dbReference type="GO" id="GO:0004828">
    <property type="term" value="F:serine-tRNA ligase activity"/>
    <property type="evidence" value="ECO:0007669"/>
    <property type="project" value="UniProtKB-EC"/>
</dbReference>
<dbReference type="OMA" id="GYTPCFR"/>
<comment type="similarity">
    <text evidence="1">Belongs to the class-II aminoacyl-tRNA synthetase family. Type-1 seryl-tRNA synthetase subfamily.</text>
</comment>
<dbReference type="InterPro" id="IPR033729">
    <property type="entry name" value="SerRS_core"/>
</dbReference>
<dbReference type="GO" id="GO:0006434">
    <property type="term" value="P:seryl-tRNA aminoacylation"/>
    <property type="evidence" value="ECO:0007669"/>
    <property type="project" value="InterPro"/>
</dbReference>
<evidence type="ECO:0000256" key="5">
    <source>
        <dbReference type="ARBA" id="ARBA00022840"/>
    </source>
</evidence>
<keyword evidence="7" id="KW-0030">Aminoacyl-tRNA synthetase</keyword>
<evidence type="ECO:0000256" key="6">
    <source>
        <dbReference type="ARBA" id="ARBA00022917"/>
    </source>
</evidence>
<evidence type="ECO:0000256" key="1">
    <source>
        <dbReference type="ARBA" id="ARBA00010728"/>
    </source>
</evidence>
<keyword evidence="13" id="KW-1185">Reference proteome</keyword>
<dbReference type="OrthoDB" id="10264585at2759"/>
<dbReference type="FunFam" id="1.10.287.40:FF:000002">
    <property type="entry name" value="Serine--tRNA ligase, cytoplasmic"/>
    <property type="match status" value="1"/>
</dbReference>
<evidence type="ECO:0000256" key="7">
    <source>
        <dbReference type="ARBA" id="ARBA00023146"/>
    </source>
</evidence>
<dbReference type="PIRSF" id="PIRSF001529">
    <property type="entry name" value="Ser-tRNA-synth_IIa"/>
    <property type="match status" value="1"/>
</dbReference>
<dbReference type="Proteomes" id="UP000011083">
    <property type="component" value="Unassembled WGS sequence"/>
</dbReference>
<gene>
    <name evidence="12" type="ORF">ACA1_274400</name>
</gene>
<dbReference type="InterPro" id="IPR045864">
    <property type="entry name" value="aa-tRNA-synth_II/BPL/LPL"/>
</dbReference>